<name>A0A6M0S5D9_9CYAN</name>
<dbReference type="AlphaFoldDB" id="A0A6M0S5D9"/>
<sequence length="71" mass="7970">MSNVLSLILRLYGHGNVVLPSDEQWQDLAPKFPSIVGTRQIIIIDVHRVQISCGYGMPLYDYQGQRPTLSA</sequence>
<dbReference type="Proteomes" id="UP000473574">
    <property type="component" value="Unassembled WGS sequence"/>
</dbReference>
<dbReference type="EMBL" id="QZCE01000002">
    <property type="protein sequence ID" value="NEZ63191.1"/>
    <property type="molecule type" value="Genomic_DNA"/>
</dbReference>
<protein>
    <submittedName>
        <fullName evidence="1">Uncharacterized protein</fullName>
    </submittedName>
</protein>
<dbReference type="PANTHER" id="PTHR39336">
    <property type="entry name" value="PYRIDOXAMINE PHOSPHATE OXIDASE FAMILY PROTEIN (AFU_ORTHOLOGUE AFUA_6G11440)"/>
    <property type="match status" value="1"/>
</dbReference>
<dbReference type="PANTHER" id="PTHR39336:SF1">
    <property type="entry name" value="PYRIDOXAMINE PHOSPHATE OXIDASE FAMILY PROTEIN (AFU_ORTHOLOGUE AFUA_6G11440)"/>
    <property type="match status" value="1"/>
</dbReference>
<evidence type="ECO:0000313" key="2">
    <source>
        <dbReference type="Proteomes" id="UP000473574"/>
    </source>
</evidence>
<organism evidence="1 2">
    <name type="scientific">Adonisia turfae CCMR0082</name>
    <dbReference type="NCBI Taxonomy" id="2304604"/>
    <lineage>
        <taxon>Bacteria</taxon>
        <taxon>Bacillati</taxon>
        <taxon>Cyanobacteriota</taxon>
        <taxon>Adonisia</taxon>
        <taxon>Adonisia turfae</taxon>
    </lineage>
</organism>
<evidence type="ECO:0000313" key="1">
    <source>
        <dbReference type="EMBL" id="NEZ63191.1"/>
    </source>
</evidence>
<accession>A0A6M0S5D9</accession>
<reference evidence="1 2" key="1">
    <citation type="journal article" date="2020" name="Microb. Ecol.">
        <title>Ecogenomics of the Marine Benthic Filamentous Cyanobacterium Adonisia.</title>
        <authorList>
            <person name="Walter J.M."/>
            <person name="Coutinho F.H."/>
            <person name="Leomil L."/>
            <person name="Hargreaves P.I."/>
            <person name="Campeao M.E."/>
            <person name="Vieira V.V."/>
            <person name="Silva B.S."/>
            <person name="Fistarol G.O."/>
            <person name="Salomon P.S."/>
            <person name="Sawabe T."/>
            <person name="Mino S."/>
            <person name="Hosokawa M."/>
            <person name="Miyashita H."/>
            <person name="Maruyama F."/>
            <person name="van Verk M.C."/>
            <person name="Dutilh B.E."/>
            <person name="Thompson C.C."/>
            <person name="Thompson F.L."/>
        </authorList>
    </citation>
    <scope>NUCLEOTIDE SEQUENCE [LARGE SCALE GENOMIC DNA]</scope>
    <source>
        <strain evidence="1 2">CCMR0082</strain>
    </source>
</reference>
<gene>
    <name evidence="1" type="ORF">D0962_10415</name>
</gene>
<comment type="caution">
    <text evidence="1">The sequence shown here is derived from an EMBL/GenBank/DDBJ whole genome shotgun (WGS) entry which is preliminary data.</text>
</comment>
<proteinExistence type="predicted"/>